<reference evidence="1" key="1">
    <citation type="journal article" date="2021" name="Nat. Commun.">
        <title>Genetic determinants of endophytism in the Arabidopsis root mycobiome.</title>
        <authorList>
            <person name="Mesny F."/>
            <person name="Miyauchi S."/>
            <person name="Thiergart T."/>
            <person name="Pickel B."/>
            <person name="Atanasova L."/>
            <person name="Karlsson M."/>
            <person name="Huettel B."/>
            <person name="Barry K.W."/>
            <person name="Haridas S."/>
            <person name="Chen C."/>
            <person name="Bauer D."/>
            <person name="Andreopoulos W."/>
            <person name="Pangilinan J."/>
            <person name="LaButti K."/>
            <person name="Riley R."/>
            <person name="Lipzen A."/>
            <person name="Clum A."/>
            <person name="Drula E."/>
            <person name="Henrissat B."/>
            <person name="Kohler A."/>
            <person name="Grigoriev I.V."/>
            <person name="Martin F.M."/>
            <person name="Hacquard S."/>
        </authorList>
    </citation>
    <scope>NUCLEOTIDE SEQUENCE</scope>
    <source>
        <strain evidence="1">MPI-SDFR-AT-0073</strain>
    </source>
</reference>
<dbReference type="OrthoDB" id="7289984at2759"/>
<comment type="caution">
    <text evidence="1">The sequence shown here is derived from an EMBL/GenBank/DDBJ whole genome shotgun (WGS) entry which is preliminary data.</text>
</comment>
<gene>
    <name evidence="1" type="ORF">BKA67DRAFT_562531</name>
</gene>
<name>A0A9P8UNQ4_9PEZI</name>
<dbReference type="InterPro" id="IPR036291">
    <property type="entry name" value="NAD(P)-bd_dom_sf"/>
</dbReference>
<dbReference type="AlphaFoldDB" id="A0A9P8UNQ4"/>
<dbReference type="Proteomes" id="UP000758603">
    <property type="component" value="Unassembled WGS sequence"/>
</dbReference>
<organism evidence="1 2">
    <name type="scientific">Truncatella angustata</name>
    <dbReference type="NCBI Taxonomy" id="152316"/>
    <lineage>
        <taxon>Eukaryota</taxon>
        <taxon>Fungi</taxon>
        <taxon>Dikarya</taxon>
        <taxon>Ascomycota</taxon>
        <taxon>Pezizomycotina</taxon>
        <taxon>Sordariomycetes</taxon>
        <taxon>Xylariomycetidae</taxon>
        <taxon>Amphisphaeriales</taxon>
        <taxon>Sporocadaceae</taxon>
        <taxon>Truncatella</taxon>
    </lineage>
</organism>
<dbReference type="GeneID" id="70131498"/>
<sequence length="271" mass="29237">MPSYVITGVSKGLGFELLRQVSSDAKNTVIGLVRDKPATEKKVFKELSGRSNIHILQGDLEDLSSLQKAAGDTATITGGSLDYLIANGGYVPQWDAYDPIGTLGKNPKRIEEELTKLYNTNIVGNINLYNMFMPHIMNGNVKKVVAISSGLSDLRSVNGLEIEGSALYAIVKAGLNILTAKFSAQYKKDGVLFLSICPGMVDVGHYDNATSKQLEVMKGMEAKFKAAIPTFTGASTPEVAIRNVIEIWEKSSIENGDGGTFLSSRGTKYGY</sequence>
<evidence type="ECO:0008006" key="3">
    <source>
        <dbReference type="Google" id="ProtNLM"/>
    </source>
</evidence>
<protein>
    <recommendedName>
        <fullName evidence="3">NAD(P)-binding protein</fullName>
    </recommendedName>
</protein>
<dbReference type="PRINTS" id="PR00081">
    <property type="entry name" value="GDHRDH"/>
</dbReference>
<dbReference type="InterPro" id="IPR052184">
    <property type="entry name" value="SDR_enzymes"/>
</dbReference>
<dbReference type="PANTHER" id="PTHR45458">
    <property type="entry name" value="SHORT-CHAIN DEHYDROGENASE/REDUCTASE SDR"/>
    <property type="match status" value="1"/>
</dbReference>
<dbReference type="PANTHER" id="PTHR45458:SF3">
    <property type="entry name" value="CHAIN DEHYDROGENASE (ATSC), PUTATIVE-RELATED"/>
    <property type="match status" value="1"/>
</dbReference>
<evidence type="ECO:0000313" key="1">
    <source>
        <dbReference type="EMBL" id="KAH6656054.1"/>
    </source>
</evidence>
<dbReference type="Pfam" id="PF00106">
    <property type="entry name" value="adh_short"/>
    <property type="match status" value="1"/>
</dbReference>
<proteinExistence type="predicted"/>
<keyword evidence="2" id="KW-1185">Reference proteome</keyword>
<dbReference type="InterPro" id="IPR002347">
    <property type="entry name" value="SDR_fam"/>
</dbReference>
<dbReference type="RefSeq" id="XP_045960319.1">
    <property type="nucleotide sequence ID" value="XM_046102606.1"/>
</dbReference>
<evidence type="ECO:0000313" key="2">
    <source>
        <dbReference type="Proteomes" id="UP000758603"/>
    </source>
</evidence>
<accession>A0A9P8UNQ4</accession>
<dbReference type="EMBL" id="JAGPXC010000003">
    <property type="protein sequence ID" value="KAH6656054.1"/>
    <property type="molecule type" value="Genomic_DNA"/>
</dbReference>
<dbReference type="GO" id="GO:0016616">
    <property type="term" value="F:oxidoreductase activity, acting on the CH-OH group of donors, NAD or NADP as acceptor"/>
    <property type="evidence" value="ECO:0007669"/>
    <property type="project" value="TreeGrafter"/>
</dbReference>
<dbReference type="Gene3D" id="3.40.50.720">
    <property type="entry name" value="NAD(P)-binding Rossmann-like Domain"/>
    <property type="match status" value="1"/>
</dbReference>
<dbReference type="SUPFAM" id="SSF51735">
    <property type="entry name" value="NAD(P)-binding Rossmann-fold domains"/>
    <property type="match status" value="1"/>
</dbReference>